<accession>A0A9W6T6D8</accession>
<dbReference type="GO" id="GO:0000408">
    <property type="term" value="C:EKC/KEOPS complex"/>
    <property type="evidence" value="ECO:0007669"/>
    <property type="project" value="TreeGrafter"/>
</dbReference>
<evidence type="ECO:0000256" key="3">
    <source>
        <dbReference type="ARBA" id="ARBA00015316"/>
    </source>
</evidence>
<dbReference type="Gene3D" id="3.30.2380.10">
    <property type="entry name" value="CGI121/TPRKB"/>
    <property type="match status" value="1"/>
</dbReference>
<comment type="caution">
    <text evidence="9">The sequence shown here is derived from an EMBL/GenBank/DDBJ whole genome shotgun (WGS) entry which is preliminary data.</text>
</comment>
<dbReference type="EMBL" id="BSXN01001772">
    <property type="protein sequence ID" value="GME74422.1"/>
    <property type="molecule type" value="Genomic_DNA"/>
</dbReference>
<evidence type="ECO:0000256" key="7">
    <source>
        <dbReference type="ARBA" id="ARBA00025043"/>
    </source>
</evidence>
<keyword evidence="10" id="KW-1185">Reference proteome</keyword>
<evidence type="ECO:0000313" key="10">
    <source>
        <dbReference type="Proteomes" id="UP001165120"/>
    </source>
</evidence>
<dbReference type="SUPFAM" id="SSF143870">
    <property type="entry name" value="PF0523-like"/>
    <property type="match status" value="1"/>
</dbReference>
<comment type="similarity">
    <text evidence="2 8">Belongs to the CGI121/TPRKB family.</text>
</comment>
<evidence type="ECO:0000256" key="8">
    <source>
        <dbReference type="RuleBase" id="RU004398"/>
    </source>
</evidence>
<protein>
    <recommendedName>
        <fullName evidence="4">EKC/KEOPS complex subunit CGI121</fullName>
    </recommendedName>
    <alternativeName>
        <fullName evidence="3">EKC/KEOPS complex subunit cgi121</fullName>
    </alternativeName>
</protein>
<dbReference type="InterPro" id="IPR013926">
    <property type="entry name" value="CGI121/TPRKB"/>
</dbReference>
<dbReference type="GO" id="GO:0005634">
    <property type="term" value="C:nucleus"/>
    <property type="evidence" value="ECO:0007669"/>
    <property type="project" value="UniProtKB-SubCell"/>
</dbReference>
<name>A0A9W6T6D8_CANBO</name>
<dbReference type="PANTHER" id="PTHR15840">
    <property type="entry name" value="CGI-121 FAMILY MEMBER"/>
    <property type="match status" value="1"/>
</dbReference>
<comment type="subcellular location">
    <subcellularLocation>
        <location evidence="1">Nucleus</location>
    </subcellularLocation>
</comment>
<dbReference type="InterPro" id="IPR036504">
    <property type="entry name" value="CGI121/TPRKB_sf"/>
</dbReference>
<keyword evidence="5" id="KW-0819">tRNA processing</keyword>
<dbReference type="PANTHER" id="PTHR15840:SF10">
    <property type="entry name" value="EKC_KEOPS COMPLEX SUBUNIT TPRKB"/>
    <property type="match status" value="1"/>
</dbReference>
<dbReference type="GO" id="GO:0002949">
    <property type="term" value="P:tRNA threonylcarbamoyladenosine modification"/>
    <property type="evidence" value="ECO:0007669"/>
    <property type="project" value="TreeGrafter"/>
</dbReference>
<evidence type="ECO:0000256" key="2">
    <source>
        <dbReference type="ARBA" id="ARBA00005546"/>
    </source>
</evidence>
<dbReference type="AlphaFoldDB" id="A0A9W6T6D8"/>
<keyword evidence="6 8" id="KW-0539">Nucleus</keyword>
<dbReference type="GO" id="GO:0005829">
    <property type="term" value="C:cytosol"/>
    <property type="evidence" value="ECO:0007669"/>
    <property type="project" value="TreeGrafter"/>
</dbReference>
<reference evidence="9" key="1">
    <citation type="submission" date="2023-04" db="EMBL/GenBank/DDBJ databases">
        <title>Candida boidinii NBRC 10035.</title>
        <authorList>
            <person name="Ichikawa N."/>
            <person name="Sato H."/>
            <person name="Tonouchi N."/>
        </authorList>
    </citation>
    <scope>NUCLEOTIDE SEQUENCE</scope>
    <source>
        <strain evidence="9">NBRC 10035</strain>
    </source>
</reference>
<dbReference type="Proteomes" id="UP001165120">
    <property type="component" value="Unassembled WGS sequence"/>
</dbReference>
<evidence type="ECO:0000313" key="9">
    <source>
        <dbReference type="EMBL" id="GME74422.1"/>
    </source>
</evidence>
<evidence type="ECO:0000256" key="6">
    <source>
        <dbReference type="ARBA" id="ARBA00023242"/>
    </source>
</evidence>
<dbReference type="Pfam" id="PF08617">
    <property type="entry name" value="CGI-121"/>
    <property type="match status" value="1"/>
</dbReference>
<evidence type="ECO:0000256" key="1">
    <source>
        <dbReference type="ARBA" id="ARBA00004123"/>
    </source>
</evidence>
<sequence>MPVSTPISIDRFAKDFKVFGCILQDVQNQDEVKSHLLKGDEEYNYAFINAENIVSVEQVLSVVYKTLLDKSYDRLKSKTIHSEVIFNLAPQKNIMECLNKFGVSRGSSNLVVVKVVPSTEEFGAETMDQSLGKIVEGTVLPLSDKTILKCLNYSSIKKNYKLADTMVEDPVRLTRMLVGVTQLKGL</sequence>
<proteinExistence type="inferred from homology"/>
<evidence type="ECO:0000256" key="4">
    <source>
        <dbReference type="ARBA" id="ARBA00016009"/>
    </source>
</evidence>
<evidence type="ECO:0000256" key="5">
    <source>
        <dbReference type="ARBA" id="ARBA00022694"/>
    </source>
</evidence>
<gene>
    <name evidence="9" type="ORF">Cboi02_000440900</name>
</gene>
<comment type="function">
    <text evidence="7">Component of the EKC/KEOPS complex that is required for the formation of a threonylcarbamoyl group on adenosine at position 37 (t(6)A37) in tRNAs that read codons beginning with adenine. The complex is probably involved in the transfer of the threonylcarbamoyl moiety of threonylcarbamoyl-AMP (TC-AMP) to the N6 group of A37. CGI121 acts as an allosteric effector that regulates the t(6)A activity of the complex. The EKC/KEOPS complex also promotes both telomere uncapping and telomere elongation. The complex is required for efficient recruitment of transcriptional coactivators. CGI121 is not required for tRNA modification.</text>
</comment>
<organism evidence="9 10">
    <name type="scientific">Candida boidinii</name>
    <name type="common">Yeast</name>
    <dbReference type="NCBI Taxonomy" id="5477"/>
    <lineage>
        <taxon>Eukaryota</taxon>
        <taxon>Fungi</taxon>
        <taxon>Dikarya</taxon>
        <taxon>Ascomycota</taxon>
        <taxon>Saccharomycotina</taxon>
        <taxon>Pichiomycetes</taxon>
        <taxon>Pichiales</taxon>
        <taxon>Pichiaceae</taxon>
        <taxon>Ogataea</taxon>
        <taxon>Ogataea/Candida clade</taxon>
    </lineage>
</organism>